<evidence type="ECO:0000313" key="2">
    <source>
        <dbReference type="Proteomes" id="UP000273158"/>
    </source>
</evidence>
<keyword evidence="2" id="KW-1185">Reference proteome</keyword>
<dbReference type="Gene3D" id="3.30.70.2970">
    <property type="entry name" value="Protein of unknown function (DUF541), domain 2"/>
    <property type="match status" value="1"/>
</dbReference>
<name>A0A498C346_9MICO</name>
<dbReference type="OrthoDB" id="3724496at2"/>
<sequence>MSEVVITVRGSHETRVAPEQARAHVTVAVDGPTRGGVVEALATAAEPLRTDLKGRLDDGRIVEWSSGQASVWSNRPWNDAGQQLPLVHHASVRITALFDDFPALSHWLDTVASLDGVQIDHVEWMLTPDTRVTVERETAAAAVASAVLRASAYASAIGRDTVVPVEIADVGLLHPEPVPMMARASFAGSASDAAPAIDLRPEDVVIGAAVEARFTTG</sequence>
<dbReference type="RefSeq" id="WP_121058657.1">
    <property type="nucleotide sequence ID" value="NZ_RCDB01000002.1"/>
</dbReference>
<dbReference type="Proteomes" id="UP000273158">
    <property type="component" value="Unassembled WGS sequence"/>
</dbReference>
<protein>
    <submittedName>
        <fullName evidence="1">Uncharacterized protein</fullName>
    </submittedName>
</protein>
<comment type="caution">
    <text evidence="1">The sequence shown here is derived from an EMBL/GenBank/DDBJ whole genome shotgun (WGS) entry which is preliminary data.</text>
</comment>
<dbReference type="AlphaFoldDB" id="A0A498C346"/>
<dbReference type="Pfam" id="PF04402">
    <property type="entry name" value="SIMPL"/>
    <property type="match status" value="1"/>
</dbReference>
<evidence type="ECO:0000313" key="1">
    <source>
        <dbReference type="EMBL" id="RLK49429.1"/>
    </source>
</evidence>
<gene>
    <name evidence="1" type="ORF">C7474_1579</name>
</gene>
<reference evidence="1 2" key="1">
    <citation type="journal article" date="2015" name="Stand. Genomic Sci.">
        <title>Genomic Encyclopedia of Bacterial and Archaeal Type Strains, Phase III: the genomes of soil and plant-associated and newly described type strains.</title>
        <authorList>
            <person name="Whitman W.B."/>
            <person name="Woyke T."/>
            <person name="Klenk H.P."/>
            <person name="Zhou Y."/>
            <person name="Lilburn T.G."/>
            <person name="Beck B.J."/>
            <person name="De Vos P."/>
            <person name="Vandamme P."/>
            <person name="Eisen J.A."/>
            <person name="Garrity G."/>
            <person name="Hugenholtz P."/>
            <person name="Kyrpides N.C."/>
        </authorList>
    </citation>
    <scope>NUCLEOTIDE SEQUENCE [LARGE SCALE GENOMIC DNA]</scope>
    <source>
        <strain evidence="1 2">S2T63</strain>
    </source>
</reference>
<organism evidence="1 2">
    <name type="scientific">Microbacterium telephonicum</name>
    <dbReference type="NCBI Taxonomy" id="1714841"/>
    <lineage>
        <taxon>Bacteria</taxon>
        <taxon>Bacillati</taxon>
        <taxon>Actinomycetota</taxon>
        <taxon>Actinomycetes</taxon>
        <taxon>Micrococcales</taxon>
        <taxon>Microbacteriaceae</taxon>
        <taxon>Microbacterium</taxon>
    </lineage>
</organism>
<dbReference type="InterPro" id="IPR007497">
    <property type="entry name" value="SIMPL/DUF541"/>
</dbReference>
<accession>A0A498C346</accession>
<proteinExistence type="predicted"/>
<dbReference type="Gene3D" id="3.30.110.170">
    <property type="entry name" value="Protein of unknown function (DUF541), domain 1"/>
    <property type="match status" value="1"/>
</dbReference>
<dbReference type="EMBL" id="RCDB01000002">
    <property type="protein sequence ID" value="RLK49429.1"/>
    <property type="molecule type" value="Genomic_DNA"/>
</dbReference>